<feature type="transmembrane region" description="Helical" evidence="9">
    <location>
        <begin position="31"/>
        <end position="52"/>
    </location>
</feature>
<feature type="transmembrane region" description="Helical" evidence="9">
    <location>
        <begin position="326"/>
        <end position="346"/>
    </location>
</feature>
<protein>
    <recommendedName>
        <fullName evidence="8">Permease IIC component</fullName>
    </recommendedName>
</protein>
<proteinExistence type="predicted"/>
<dbReference type="InterPro" id="IPR003352">
    <property type="entry name" value="PTS_EIIC"/>
</dbReference>
<dbReference type="Proteomes" id="UP000195043">
    <property type="component" value="Unassembled WGS sequence"/>
</dbReference>
<feature type="transmembrane region" description="Helical" evidence="9">
    <location>
        <begin position="179"/>
        <end position="197"/>
    </location>
</feature>
<keyword evidence="4 8" id="KW-0762">Sugar transport</keyword>
<feature type="transmembrane region" description="Helical" evidence="9">
    <location>
        <begin position="104"/>
        <end position="123"/>
    </location>
</feature>
<dbReference type="PIRSF" id="PIRSF006351">
    <property type="entry name" value="PTS_EIIC-Cellobiose"/>
    <property type="match status" value="1"/>
</dbReference>
<accession>A0A242A7H9</accession>
<dbReference type="PANTHER" id="PTHR33989:SF4">
    <property type="entry name" value="PTS SYSTEM N,N'-DIACETYLCHITOBIOSE-SPECIFIC EIIC COMPONENT"/>
    <property type="match status" value="1"/>
</dbReference>
<evidence type="ECO:0000256" key="6">
    <source>
        <dbReference type="ARBA" id="ARBA00022989"/>
    </source>
</evidence>
<dbReference type="PANTHER" id="PTHR33989">
    <property type="match status" value="1"/>
</dbReference>
<comment type="function">
    <text evidence="8">The phosphoenolpyruvate-dependent sugar phosphotransferase system (PTS), a major carbohydrate active -transport system, catalyzes the phosphorylation of incoming sugar substrates concomitant with their translocation across the cell membrane.</text>
</comment>
<dbReference type="GO" id="GO:0005886">
    <property type="term" value="C:plasma membrane"/>
    <property type="evidence" value="ECO:0007669"/>
    <property type="project" value="UniProtKB-SubCell"/>
</dbReference>
<dbReference type="GO" id="GO:0009401">
    <property type="term" value="P:phosphoenolpyruvate-dependent sugar phosphotransferase system"/>
    <property type="evidence" value="ECO:0007669"/>
    <property type="project" value="InterPro"/>
</dbReference>
<name>A0A242A7H9_9ENTE</name>
<dbReference type="OrthoDB" id="1550290at2"/>
<dbReference type="PROSITE" id="PS51105">
    <property type="entry name" value="PTS_EIIC_TYPE_3"/>
    <property type="match status" value="1"/>
</dbReference>
<dbReference type="STRING" id="1834191.A5886_002075"/>
<keyword evidence="2 8" id="KW-0813">Transport</keyword>
<comment type="subcellular location">
    <subcellularLocation>
        <location evidence="1">Cell membrane</location>
        <topology evidence="1">Multi-pass membrane protein</topology>
    </subcellularLocation>
</comment>
<evidence type="ECO:0000256" key="3">
    <source>
        <dbReference type="ARBA" id="ARBA00022475"/>
    </source>
</evidence>
<keyword evidence="5 9" id="KW-0812">Transmembrane</keyword>
<feature type="transmembrane region" description="Helical" evidence="9">
    <location>
        <begin position="217"/>
        <end position="238"/>
    </location>
</feature>
<keyword evidence="3 8" id="KW-1003">Cell membrane</keyword>
<dbReference type="RefSeq" id="WP_086275071.1">
    <property type="nucleotide sequence ID" value="NZ_NGKU01000001.1"/>
</dbReference>
<gene>
    <name evidence="11" type="ORF">A5886_002075</name>
</gene>
<evidence type="ECO:0000256" key="4">
    <source>
        <dbReference type="ARBA" id="ARBA00022597"/>
    </source>
</evidence>
<comment type="caution">
    <text evidence="11">The sequence shown here is derived from an EMBL/GenBank/DDBJ whole genome shotgun (WGS) entry which is preliminary data.</text>
</comment>
<dbReference type="InterPro" id="IPR004796">
    <property type="entry name" value="PTS_IIC_cello"/>
</dbReference>
<feature type="transmembrane region" description="Helical" evidence="9">
    <location>
        <begin position="73"/>
        <end position="98"/>
    </location>
</feature>
<feature type="transmembrane region" description="Helical" evidence="9">
    <location>
        <begin position="258"/>
        <end position="281"/>
    </location>
</feature>
<evidence type="ECO:0000313" key="12">
    <source>
        <dbReference type="Proteomes" id="UP000195043"/>
    </source>
</evidence>
<organism evidence="11 12">
    <name type="scientific">Candidatus Enterococcus testudinis</name>
    <dbReference type="NCBI Taxonomy" id="1834191"/>
    <lineage>
        <taxon>Bacteria</taxon>
        <taxon>Bacillati</taxon>
        <taxon>Bacillota</taxon>
        <taxon>Bacilli</taxon>
        <taxon>Lactobacillales</taxon>
        <taxon>Enterococcaceae</taxon>
        <taxon>Enterococcus</taxon>
    </lineage>
</organism>
<evidence type="ECO:0000313" key="11">
    <source>
        <dbReference type="EMBL" id="OTN76995.1"/>
    </source>
</evidence>
<evidence type="ECO:0000256" key="9">
    <source>
        <dbReference type="SAM" id="Phobius"/>
    </source>
</evidence>
<feature type="transmembrane region" description="Helical" evidence="9">
    <location>
        <begin position="405"/>
        <end position="426"/>
    </location>
</feature>
<keyword evidence="12" id="KW-1185">Reference proteome</keyword>
<evidence type="ECO:0000256" key="8">
    <source>
        <dbReference type="PIRNR" id="PIRNR006351"/>
    </source>
</evidence>
<dbReference type="GO" id="GO:1902815">
    <property type="term" value="P:N,N'-diacetylchitobiose import"/>
    <property type="evidence" value="ECO:0007669"/>
    <property type="project" value="TreeGrafter"/>
</dbReference>
<dbReference type="AlphaFoldDB" id="A0A242A7H9"/>
<evidence type="ECO:0000256" key="2">
    <source>
        <dbReference type="ARBA" id="ARBA00022448"/>
    </source>
</evidence>
<dbReference type="InterPro" id="IPR004501">
    <property type="entry name" value="PTS_EIIC_3"/>
</dbReference>
<feature type="transmembrane region" description="Helical" evidence="9">
    <location>
        <begin position="433"/>
        <end position="455"/>
    </location>
</feature>
<dbReference type="EMBL" id="NGKU01000001">
    <property type="protein sequence ID" value="OTN76995.1"/>
    <property type="molecule type" value="Genomic_DNA"/>
</dbReference>
<feature type="transmembrane region" description="Helical" evidence="9">
    <location>
        <begin position="376"/>
        <end position="399"/>
    </location>
</feature>
<dbReference type="InterPro" id="IPR051088">
    <property type="entry name" value="PTS_Sugar-EIIC/EIIB"/>
</dbReference>
<dbReference type="NCBIfam" id="TIGR00410">
    <property type="entry name" value="lacE"/>
    <property type="match status" value="1"/>
</dbReference>
<evidence type="ECO:0000256" key="7">
    <source>
        <dbReference type="ARBA" id="ARBA00023136"/>
    </source>
</evidence>
<evidence type="ECO:0000259" key="10">
    <source>
        <dbReference type="PROSITE" id="PS51105"/>
    </source>
</evidence>
<dbReference type="Pfam" id="PF02378">
    <property type="entry name" value="PTS_EIIC"/>
    <property type="match status" value="1"/>
</dbReference>
<sequence>MDGLTSWMEKHILPVAARIGSQKHLVALRDAFIGMMPATMAGAIAVLLNAFMRDFPNTYLGADNAITKFFTPVIGINGLVWTGTLAIMAVIFSASFGYNLAKAYNVDALSGALVSLAAFIMGIPQSASLSLTLEEALPTNVLDMINNTSATSGFAADGSTISAAGWGYFPFSAYMGGSGLFTAIIFGFLSVIIFAKLMQKNIIIKMPDSVPPAVSRAFAAIIPGIAGLYASGLIYYVFERFVGMPLIDWISESIQKPLLGLSQGYFAVFIIVLLVHVLWFFGLHGTNIMSPVLQSIYGVAMVENTNAYQLGEAAPYKWVAGSFEAFVWPGGAGVTLMLLIAILLFSKRADYKTVGKLGIGPGLFNINEPVMFGLPIVLNPLFIIPFIVAPLVTATIAYAATTLGLVAPVVVNVIWVMPTIISGFLATGGDWRAIILTIVNLAVALLIWAPFIIAANKINPADQDN</sequence>
<evidence type="ECO:0000256" key="1">
    <source>
        <dbReference type="ARBA" id="ARBA00004651"/>
    </source>
</evidence>
<keyword evidence="6 9" id="KW-1133">Transmembrane helix</keyword>
<keyword evidence="7 8" id="KW-0472">Membrane</keyword>
<evidence type="ECO:0000256" key="5">
    <source>
        <dbReference type="ARBA" id="ARBA00022692"/>
    </source>
</evidence>
<dbReference type="GO" id="GO:0008982">
    <property type="term" value="F:protein-N(PI)-phosphohistidine-sugar phosphotransferase activity"/>
    <property type="evidence" value="ECO:0007669"/>
    <property type="project" value="UniProtKB-UniRule"/>
</dbReference>
<reference evidence="11 12" key="1">
    <citation type="submission" date="2017-05" db="EMBL/GenBank/DDBJ databases">
        <title>The Genome Sequence of Enterococcus sp. 8G7_MSG3316.</title>
        <authorList>
            <consortium name="The Broad Institute Genomics Platform"/>
            <consortium name="The Broad Institute Genomic Center for Infectious Diseases"/>
            <person name="Earl A."/>
            <person name="Manson A."/>
            <person name="Schwartman J."/>
            <person name="Gilmore M."/>
            <person name="Abouelleil A."/>
            <person name="Cao P."/>
            <person name="Chapman S."/>
            <person name="Cusick C."/>
            <person name="Shea T."/>
            <person name="Young S."/>
            <person name="Neafsey D."/>
            <person name="Nusbaum C."/>
            <person name="Birren B."/>
        </authorList>
    </citation>
    <scope>NUCLEOTIDE SEQUENCE [LARGE SCALE GENOMIC DNA]</scope>
    <source>
        <strain evidence="11 12">8G7_MSG3316</strain>
    </source>
</reference>
<feature type="domain" description="PTS EIIC type-3" evidence="10">
    <location>
        <begin position="8"/>
        <end position="451"/>
    </location>
</feature>